<keyword evidence="3" id="KW-1185">Reference proteome</keyword>
<dbReference type="AlphaFoldDB" id="A0A917MCB3"/>
<reference evidence="2" key="2">
    <citation type="submission" date="2020-09" db="EMBL/GenBank/DDBJ databases">
        <authorList>
            <person name="Sun Q."/>
            <person name="Zhou Y."/>
        </authorList>
    </citation>
    <scope>NUCLEOTIDE SEQUENCE</scope>
    <source>
        <strain evidence="2">CGMCC 1.15763</strain>
    </source>
</reference>
<feature type="domain" description="DUF4296" evidence="1">
    <location>
        <begin position="25"/>
        <end position="106"/>
    </location>
</feature>
<dbReference type="PROSITE" id="PS51257">
    <property type="entry name" value="PROKAR_LIPOPROTEIN"/>
    <property type="match status" value="1"/>
</dbReference>
<reference evidence="2" key="1">
    <citation type="journal article" date="2014" name="Int. J. Syst. Evol. Microbiol.">
        <title>Complete genome sequence of Corynebacterium casei LMG S-19264T (=DSM 44701T), isolated from a smear-ripened cheese.</title>
        <authorList>
            <consortium name="US DOE Joint Genome Institute (JGI-PGF)"/>
            <person name="Walter F."/>
            <person name="Albersmeier A."/>
            <person name="Kalinowski J."/>
            <person name="Ruckert C."/>
        </authorList>
    </citation>
    <scope>NUCLEOTIDE SEQUENCE</scope>
    <source>
        <strain evidence="2">CGMCC 1.15763</strain>
    </source>
</reference>
<evidence type="ECO:0000259" key="1">
    <source>
        <dbReference type="Pfam" id="PF14129"/>
    </source>
</evidence>
<name>A0A917MCB3_9FLAO</name>
<dbReference type="EMBL" id="BMJW01000001">
    <property type="protein sequence ID" value="GGG92765.1"/>
    <property type="molecule type" value="Genomic_DNA"/>
</dbReference>
<dbReference type="Proteomes" id="UP000633278">
    <property type="component" value="Unassembled WGS sequence"/>
</dbReference>
<comment type="caution">
    <text evidence="2">The sequence shown here is derived from an EMBL/GenBank/DDBJ whole genome shotgun (WGS) entry which is preliminary data.</text>
</comment>
<proteinExistence type="predicted"/>
<sequence>MKKIFLLFGLVFLLSCTSNTIYKKPKDLIPKDSMALLLTDLYIASSAYYEKNLDLAKNINYMPLLYQKYGIDSTRYKASNLYYVSIIDEYDEMIKLVNSNLMSRKKALEEAQKALTDSLTNSTLKKLNQK</sequence>
<organism evidence="2 3">
    <name type="scientific">Polaribacter pacificus</name>
    <dbReference type="NCBI Taxonomy" id="1775173"/>
    <lineage>
        <taxon>Bacteria</taxon>
        <taxon>Pseudomonadati</taxon>
        <taxon>Bacteroidota</taxon>
        <taxon>Flavobacteriia</taxon>
        <taxon>Flavobacteriales</taxon>
        <taxon>Flavobacteriaceae</taxon>
    </lineage>
</organism>
<gene>
    <name evidence="2" type="ORF">GCM10011416_07190</name>
</gene>
<protein>
    <recommendedName>
        <fullName evidence="1">DUF4296 domain-containing protein</fullName>
    </recommendedName>
</protein>
<dbReference type="InterPro" id="IPR025381">
    <property type="entry name" value="DUF4296"/>
</dbReference>
<dbReference type="Pfam" id="PF14129">
    <property type="entry name" value="DUF4296"/>
    <property type="match status" value="1"/>
</dbReference>
<accession>A0A917MCB3</accession>
<evidence type="ECO:0000313" key="2">
    <source>
        <dbReference type="EMBL" id="GGG92765.1"/>
    </source>
</evidence>
<evidence type="ECO:0000313" key="3">
    <source>
        <dbReference type="Proteomes" id="UP000633278"/>
    </source>
</evidence>
<dbReference type="RefSeq" id="WP_188597900.1">
    <property type="nucleotide sequence ID" value="NZ_BMJW01000001.1"/>
</dbReference>